<feature type="region of interest" description="Disordered" evidence="1">
    <location>
        <begin position="138"/>
        <end position="177"/>
    </location>
</feature>
<organism evidence="2 3">
    <name type="scientific">Neoarthrinium moseri</name>
    <dbReference type="NCBI Taxonomy" id="1658444"/>
    <lineage>
        <taxon>Eukaryota</taxon>
        <taxon>Fungi</taxon>
        <taxon>Dikarya</taxon>
        <taxon>Ascomycota</taxon>
        <taxon>Pezizomycotina</taxon>
        <taxon>Sordariomycetes</taxon>
        <taxon>Xylariomycetidae</taxon>
        <taxon>Amphisphaeriales</taxon>
        <taxon>Apiosporaceae</taxon>
        <taxon>Neoarthrinium</taxon>
    </lineage>
</organism>
<evidence type="ECO:0000256" key="1">
    <source>
        <dbReference type="SAM" id="MobiDB-lite"/>
    </source>
</evidence>
<protein>
    <submittedName>
        <fullName evidence="2">Uncharacterized protein</fullName>
    </submittedName>
</protein>
<keyword evidence="3" id="KW-1185">Reference proteome</keyword>
<dbReference type="AlphaFoldDB" id="A0A9Q0AJ62"/>
<name>A0A9Q0AJ62_9PEZI</name>
<evidence type="ECO:0000313" key="2">
    <source>
        <dbReference type="EMBL" id="KAI1861535.1"/>
    </source>
</evidence>
<accession>A0A9Q0AJ62</accession>
<gene>
    <name evidence="2" type="ORF">JX265_009502</name>
</gene>
<reference evidence="2" key="1">
    <citation type="submission" date="2021-03" db="EMBL/GenBank/DDBJ databases">
        <title>Revisited historic fungal species revealed as producer of novel bioactive compounds through whole genome sequencing and comparative genomics.</title>
        <authorList>
            <person name="Vignolle G.A."/>
            <person name="Hochenegger N."/>
            <person name="Mach R.L."/>
            <person name="Mach-Aigner A.R."/>
            <person name="Javad Rahimi M."/>
            <person name="Salim K.A."/>
            <person name="Chan C.M."/>
            <person name="Lim L.B.L."/>
            <person name="Cai F."/>
            <person name="Druzhinina I.S."/>
            <person name="U'Ren J.M."/>
            <person name="Derntl C."/>
        </authorList>
    </citation>
    <scope>NUCLEOTIDE SEQUENCE</scope>
    <source>
        <strain evidence="2">TUCIM 5799</strain>
    </source>
</reference>
<dbReference type="EMBL" id="JAFIMR010000029">
    <property type="protein sequence ID" value="KAI1861535.1"/>
    <property type="molecule type" value="Genomic_DNA"/>
</dbReference>
<evidence type="ECO:0000313" key="3">
    <source>
        <dbReference type="Proteomes" id="UP000829685"/>
    </source>
</evidence>
<proteinExistence type="predicted"/>
<sequence>MSPVPKAEDVRSSNGASPAFAYIRAGGWLPFLFQSNPAPLSIMATHNLSKPIPSLGPDPIQIPRPPTIHLSSCDPRWKQPYVLHTIKYDDTATLLRHYRASAQYWQQAYVAIYEKLVRLSETVRQHSIKEEDIEACSCPGHYHQKTSDEELPGAQSPKTPQAMTADDLPPMEPAWLK</sequence>
<dbReference type="Proteomes" id="UP000829685">
    <property type="component" value="Unassembled WGS sequence"/>
</dbReference>
<comment type="caution">
    <text evidence="2">The sequence shown here is derived from an EMBL/GenBank/DDBJ whole genome shotgun (WGS) entry which is preliminary data.</text>
</comment>